<dbReference type="Proteomes" id="UP000287527">
    <property type="component" value="Unassembled WGS sequence"/>
</dbReference>
<gene>
    <name evidence="3" type="ORF">EPI11_16110</name>
</gene>
<keyword evidence="1 3" id="KW-0378">Hydrolase</keyword>
<evidence type="ECO:0000313" key="3">
    <source>
        <dbReference type="EMBL" id="RWW92150.1"/>
    </source>
</evidence>
<comment type="caution">
    <text evidence="3">The sequence shown here is derived from an EMBL/GenBank/DDBJ whole genome shotgun (WGS) entry which is preliminary data.</text>
</comment>
<dbReference type="Gene3D" id="2.60.120.260">
    <property type="entry name" value="Galactose-binding domain-like"/>
    <property type="match status" value="1"/>
</dbReference>
<evidence type="ECO:0000259" key="2">
    <source>
        <dbReference type="SMART" id="SM00939"/>
    </source>
</evidence>
<name>A0A3S3Q7V8_9FLAO</name>
<dbReference type="AlphaFoldDB" id="A0A3S3Q7V8"/>
<dbReference type="Gene3D" id="3.40.50.1820">
    <property type="entry name" value="alpha/beta hydrolase"/>
    <property type="match status" value="1"/>
</dbReference>
<dbReference type="SUPFAM" id="SSF49785">
    <property type="entry name" value="Galactose-binding domain-like"/>
    <property type="match status" value="1"/>
</dbReference>
<dbReference type="Pfam" id="PF08530">
    <property type="entry name" value="PepX_C"/>
    <property type="match status" value="1"/>
</dbReference>
<sequence length="436" mass="50851">MGSSQKWASGIKNYYTSGICNFPMHNNVFMSYALNWLYFVTNTKLLDNKSFNDSKKWREVNIDWYKQGLSYRELDSLYGQKNETFQKWLDNPYYNEYWQKMTPYKNDFASINIPVLTITGYYDSDQLGALNYYKEHHKYNPAANHYLIIGPYNHNGSQGMPEKEFQGYTIDEAARVNYNVIAFKWFDYILKESTKPDFIKDHVNYQVMGGNEWRHAPSLAAVSNDTLTFYLSAQKTKKKNRLSITPPDNNRTIPFEVNFKDRKNGEFRRSNSWLIASKTLYNTNCLQFVSDPLEESLIINGNFTGELMATINKKDMDIVIELYELKANGSYFELSHFLGRASYTKDREKRQLLTPEIPETIPFANTMFTGKKIEKGSRIVVTVGINKDPFWQINYGTGDDVSNESILDADEPLKILWHTDSFVKIPVWRENKDSKL</sequence>
<dbReference type="InterPro" id="IPR013736">
    <property type="entry name" value="Xaa-Pro_dipept_C"/>
</dbReference>
<dbReference type="NCBIfam" id="TIGR00976">
    <property type="entry name" value="CocE_NonD"/>
    <property type="match status" value="1"/>
</dbReference>
<dbReference type="GO" id="GO:0008239">
    <property type="term" value="F:dipeptidyl-peptidase activity"/>
    <property type="evidence" value="ECO:0007669"/>
    <property type="project" value="InterPro"/>
</dbReference>
<feature type="domain" description="Xaa-Pro dipeptidyl-peptidase C-terminal" evidence="2">
    <location>
        <begin position="183"/>
        <end position="416"/>
    </location>
</feature>
<dbReference type="Pfam" id="PF02129">
    <property type="entry name" value="Peptidase_S15"/>
    <property type="match status" value="1"/>
</dbReference>
<reference evidence="3 4" key="1">
    <citation type="submission" date="2019-01" db="EMBL/GenBank/DDBJ databases">
        <title>Flavobacterium sp. nov.,isolated from freshwater.</title>
        <authorList>
            <person name="Zhang R."/>
            <person name="Du Z.-J."/>
        </authorList>
    </citation>
    <scope>NUCLEOTIDE SEQUENCE [LARGE SCALE GENOMIC DNA]</scope>
    <source>
        <strain evidence="3 4">1E403</strain>
    </source>
</reference>
<dbReference type="EMBL" id="SBII01000013">
    <property type="protein sequence ID" value="RWW92150.1"/>
    <property type="molecule type" value="Genomic_DNA"/>
</dbReference>
<proteinExistence type="predicted"/>
<dbReference type="SMART" id="SM00939">
    <property type="entry name" value="PepX_C"/>
    <property type="match status" value="1"/>
</dbReference>
<dbReference type="InterPro" id="IPR029058">
    <property type="entry name" value="AB_hydrolase_fold"/>
</dbReference>
<protein>
    <submittedName>
        <fullName evidence="3">CocE/NonD family hydrolase</fullName>
    </submittedName>
</protein>
<accession>A0A3S3Q7V8</accession>
<evidence type="ECO:0000256" key="1">
    <source>
        <dbReference type="ARBA" id="ARBA00022801"/>
    </source>
</evidence>
<dbReference type="SUPFAM" id="SSF53474">
    <property type="entry name" value="alpha/beta-Hydrolases"/>
    <property type="match status" value="1"/>
</dbReference>
<dbReference type="InterPro" id="IPR008979">
    <property type="entry name" value="Galactose-bd-like_sf"/>
</dbReference>
<dbReference type="InterPro" id="IPR005674">
    <property type="entry name" value="CocE/Ser_esterase"/>
</dbReference>
<keyword evidence="4" id="KW-1185">Reference proteome</keyword>
<evidence type="ECO:0000313" key="4">
    <source>
        <dbReference type="Proteomes" id="UP000287527"/>
    </source>
</evidence>
<dbReference type="Gene3D" id="1.10.3020.10">
    <property type="entry name" value="alpha-amino acid ester hydrolase ( Helical cap domain)"/>
    <property type="match status" value="1"/>
</dbReference>
<dbReference type="InterPro" id="IPR000383">
    <property type="entry name" value="Xaa-Pro-like_dom"/>
</dbReference>
<organism evidence="3 4">
    <name type="scientific">Flavobacterium cerinum</name>
    <dbReference type="NCBI Taxonomy" id="2502784"/>
    <lineage>
        <taxon>Bacteria</taxon>
        <taxon>Pseudomonadati</taxon>
        <taxon>Bacteroidota</taxon>
        <taxon>Flavobacteriia</taxon>
        <taxon>Flavobacteriales</taxon>
        <taxon>Flavobacteriaceae</taxon>
        <taxon>Flavobacterium</taxon>
    </lineage>
</organism>
<dbReference type="OrthoDB" id="319764at2"/>